<gene>
    <name evidence="3" type="ORF">DFH07DRAFT_1033153</name>
</gene>
<accession>A0AAD7N8I7</accession>
<evidence type="ECO:0000259" key="2">
    <source>
        <dbReference type="SMART" id="SM01017"/>
    </source>
</evidence>
<proteinExistence type="predicted"/>
<keyword evidence="4" id="KW-1185">Reference proteome</keyword>
<dbReference type="Proteomes" id="UP001215280">
    <property type="component" value="Unassembled WGS sequence"/>
</dbReference>
<dbReference type="AlphaFoldDB" id="A0AAD7N8I7"/>
<dbReference type="InterPro" id="IPR011022">
    <property type="entry name" value="Arrestin_C-like"/>
</dbReference>
<feature type="compositionally biased region" description="Polar residues" evidence="1">
    <location>
        <begin position="704"/>
        <end position="721"/>
    </location>
</feature>
<dbReference type="InterPro" id="IPR014756">
    <property type="entry name" value="Ig_E-set"/>
</dbReference>
<feature type="region of interest" description="Disordered" evidence="1">
    <location>
        <begin position="625"/>
        <end position="649"/>
    </location>
</feature>
<feature type="region of interest" description="Disordered" evidence="1">
    <location>
        <begin position="572"/>
        <end position="594"/>
    </location>
</feature>
<feature type="region of interest" description="Disordered" evidence="1">
    <location>
        <begin position="492"/>
        <end position="516"/>
    </location>
</feature>
<feature type="non-terminal residue" evidence="3">
    <location>
        <position position="780"/>
    </location>
</feature>
<organism evidence="3 4">
    <name type="scientific">Mycena maculata</name>
    <dbReference type="NCBI Taxonomy" id="230809"/>
    <lineage>
        <taxon>Eukaryota</taxon>
        <taxon>Fungi</taxon>
        <taxon>Dikarya</taxon>
        <taxon>Basidiomycota</taxon>
        <taxon>Agaricomycotina</taxon>
        <taxon>Agaricomycetes</taxon>
        <taxon>Agaricomycetidae</taxon>
        <taxon>Agaricales</taxon>
        <taxon>Marasmiineae</taxon>
        <taxon>Mycenaceae</taxon>
        <taxon>Mycena</taxon>
    </lineage>
</organism>
<reference evidence="3" key="1">
    <citation type="submission" date="2023-03" db="EMBL/GenBank/DDBJ databases">
        <title>Massive genome expansion in bonnet fungi (Mycena s.s.) driven by repeated elements and novel gene families across ecological guilds.</title>
        <authorList>
            <consortium name="Lawrence Berkeley National Laboratory"/>
            <person name="Harder C.B."/>
            <person name="Miyauchi S."/>
            <person name="Viragh M."/>
            <person name="Kuo A."/>
            <person name="Thoen E."/>
            <person name="Andreopoulos B."/>
            <person name="Lu D."/>
            <person name="Skrede I."/>
            <person name="Drula E."/>
            <person name="Henrissat B."/>
            <person name="Morin E."/>
            <person name="Kohler A."/>
            <person name="Barry K."/>
            <person name="LaButti K."/>
            <person name="Morin E."/>
            <person name="Salamov A."/>
            <person name="Lipzen A."/>
            <person name="Mereny Z."/>
            <person name="Hegedus B."/>
            <person name="Baldrian P."/>
            <person name="Stursova M."/>
            <person name="Weitz H."/>
            <person name="Taylor A."/>
            <person name="Grigoriev I.V."/>
            <person name="Nagy L.G."/>
            <person name="Martin F."/>
            <person name="Kauserud H."/>
        </authorList>
    </citation>
    <scope>NUCLEOTIDE SEQUENCE</scope>
    <source>
        <strain evidence="3">CBHHK188m</strain>
    </source>
</reference>
<dbReference type="SMART" id="SM01017">
    <property type="entry name" value="Arrestin_C"/>
    <property type="match status" value="1"/>
</dbReference>
<feature type="compositionally biased region" description="Polar residues" evidence="1">
    <location>
        <begin position="627"/>
        <end position="642"/>
    </location>
</feature>
<feature type="region of interest" description="Disordered" evidence="1">
    <location>
        <begin position="456"/>
        <end position="479"/>
    </location>
</feature>
<protein>
    <recommendedName>
        <fullName evidence="2">Arrestin C-terminal-like domain-containing protein</fullName>
    </recommendedName>
</protein>
<dbReference type="InterPro" id="IPR014752">
    <property type="entry name" value="Arrestin-like_C"/>
</dbReference>
<dbReference type="Gene3D" id="2.60.40.640">
    <property type="match status" value="1"/>
</dbReference>
<feature type="region of interest" description="Disordered" evidence="1">
    <location>
        <begin position="696"/>
        <end position="766"/>
    </location>
</feature>
<evidence type="ECO:0000256" key="1">
    <source>
        <dbReference type="SAM" id="MobiDB-lite"/>
    </source>
</evidence>
<dbReference type="EMBL" id="JARJLG010000079">
    <property type="protein sequence ID" value="KAJ7751331.1"/>
    <property type="molecule type" value="Genomic_DNA"/>
</dbReference>
<sequence>MARWSDGSEGHKQTSQKRLSPLLLRKLSSGMSCSSRSSVGLGLVYQTADVAASSSGSNVRPSGCDLTPEMTPSESRVKRLSVPDASLTRHGTLLSSGATPARRATELKSLLGNANSRLRPGALTSQLPEREPTVLEQAKPRARVEVDIVLHSNVCVEGGILKGLVKLRIRPRLSKESAVSISDGKLRIIGFEAIEDDHHEFFQHSAALSSIILSPLNIYKSSPPDPEGFSVAREGVHQLQFVLPLPLHGASRPKGPPPRSIWSFILAPAEQSIRATTSKSLFTGGLGKRVMGSLTLTAALHRRWFVAGTPISVNVSVQNDTKKFVKRLTLTLYRSTTVFKRKIRRGPGSSVADPESWQTTTTRKSVATSTLEMAQAFPRGHASTGGWWAGVPGGERSDFAHLLLIPPDALTHIRERLVEVEYAITVCLHAGSLTSDVAVTLPLQIVNFLSLDPPPTVLQPERDSPLDTPQAGGQDLAPISESDDEYRIGHEHDFSEFSSDSNDVEFPEQHTEEDPMGEAELGNLSLCEDTEDLVQHAIFSAQMDRCPEGTAQAIEENLYQMAEDPLEECAEELQDVEDPNASSKHESRPYRPCRPSSFAMRVQKMLEIAASTRQSLVAGDPSLQACVENSSEDPPTPTTNNPRLDVPSRSAISCDSGYQVASSSFLNDRYFASDSHHTSVTSRLLGSRVLPRPPSIAGLPFPETTPNLSCAQSPMTASPSSAVADDRATDFDLSDMSCSSASPKESKPKRPSIAPGMSSATSVKDKIRELEERVRAAEGY</sequence>
<evidence type="ECO:0000313" key="4">
    <source>
        <dbReference type="Proteomes" id="UP001215280"/>
    </source>
</evidence>
<dbReference type="SUPFAM" id="SSF81296">
    <property type="entry name" value="E set domains"/>
    <property type="match status" value="1"/>
</dbReference>
<dbReference type="Pfam" id="PF02752">
    <property type="entry name" value="Arrestin_C"/>
    <property type="match status" value="1"/>
</dbReference>
<name>A0AAD7N8I7_9AGAR</name>
<feature type="domain" description="Arrestin C-terminal-like" evidence="2">
    <location>
        <begin position="290"/>
        <end position="448"/>
    </location>
</feature>
<evidence type="ECO:0000313" key="3">
    <source>
        <dbReference type="EMBL" id="KAJ7751331.1"/>
    </source>
</evidence>
<comment type="caution">
    <text evidence="3">The sequence shown here is derived from an EMBL/GenBank/DDBJ whole genome shotgun (WGS) entry which is preliminary data.</text>
</comment>